<keyword evidence="6" id="KW-0736">Signalosome</keyword>
<gene>
    <name evidence="10" type="ORF">PSTT_03308</name>
</gene>
<keyword evidence="11" id="KW-1185">Reference proteome</keyword>
<dbReference type="SUPFAM" id="SSF46785">
    <property type="entry name" value="Winged helix' DNA-binding domain"/>
    <property type="match status" value="1"/>
</dbReference>
<protein>
    <recommendedName>
        <fullName evidence="4">COP9 signalosome complex subunit 4</fullName>
    </recommendedName>
</protein>
<dbReference type="Proteomes" id="UP000239156">
    <property type="component" value="Unassembled WGS sequence"/>
</dbReference>
<dbReference type="Pfam" id="PF01399">
    <property type="entry name" value="PCI"/>
    <property type="match status" value="1"/>
</dbReference>
<evidence type="ECO:0000313" key="11">
    <source>
        <dbReference type="Proteomes" id="UP000239156"/>
    </source>
</evidence>
<evidence type="ECO:0000313" key="10">
    <source>
        <dbReference type="EMBL" id="POW14015.1"/>
    </source>
</evidence>
<reference evidence="10" key="1">
    <citation type="submission" date="2017-12" db="EMBL/GenBank/DDBJ databases">
        <title>Gene loss provides genomic basis for host adaptation in cereal stripe rust fungi.</title>
        <authorList>
            <person name="Xia C."/>
        </authorList>
    </citation>
    <scope>NUCLEOTIDE SEQUENCE [LARGE SCALE GENOMIC DNA]</scope>
    <source>
        <strain evidence="10">93-210</strain>
    </source>
</reference>
<evidence type="ECO:0000256" key="4">
    <source>
        <dbReference type="ARBA" id="ARBA00014881"/>
    </source>
</evidence>
<feature type="region of interest" description="Disordered" evidence="8">
    <location>
        <begin position="410"/>
        <end position="441"/>
    </location>
</feature>
<evidence type="ECO:0000256" key="7">
    <source>
        <dbReference type="ARBA" id="ARBA00023242"/>
    </source>
</evidence>
<name>A0A2S4VWV5_9BASI</name>
<dbReference type="InterPro" id="IPR040134">
    <property type="entry name" value="PSMD12/CSN4"/>
</dbReference>
<keyword evidence="5" id="KW-0963">Cytoplasm</keyword>
<feature type="compositionally biased region" description="Acidic residues" evidence="8">
    <location>
        <begin position="410"/>
        <end position="419"/>
    </location>
</feature>
<dbReference type="InterPro" id="IPR000717">
    <property type="entry name" value="PCI_dom"/>
</dbReference>
<sequence length="575" mass="65207">MLMSGLVHFLQNKPVDRLQSKTLAARLLTSLVSSIIEEELEVDDPSTESQSNLWFFSVKPGVIFDWKSTFLSTECGNPSNPLSTQSVLRKWNTNAIFRMEYISTREGNHNKFNEINQLPQQAKSKAYSELLRSLFEPPRTDESVRSISQFISNIVQDLIGLLISKTVLSELVSLIDTELNGADQIDFKRNLLESILEQPDLSGRTVRFEEQISSLRESLASLLEAQEDWSEAAKALQGIPLDGTHRNVSQDYRLNTYIRIVRLLLEDDNATNAESYLNRASLLIPESKDEATILAFKLSQARILDSKRKFEEASKKYHEISFTSNLDEEERESCLSAAVVCGVLAPAGPNRTRLLTSLFRDERSVNLSDYKILSKMVLGQIIKDHEMVEFEKRLKPHQLAKLPKILAVEDSEDENEDDDSKMNLQESTTTTEKRKRRRLKKGPENVFDRAVMQHNLLSVSRIYNRISFKGLGNLVGLTSSAVEIMARTMIQENRLKASINQVEKLITFKNSIDPSEDDVVVSNVAIAAIDNPNHISSEKDQLVAIAPSLFLWDESIKITLQKVESIYQHIHQNNL</sequence>
<organism evidence="10 11">
    <name type="scientific">Puccinia striiformis</name>
    <dbReference type="NCBI Taxonomy" id="27350"/>
    <lineage>
        <taxon>Eukaryota</taxon>
        <taxon>Fungi</taxon>
        <taxon>Dikarya</taxon>
        <taxon>Basidiomycota</taxon>
        <taxon>Pucciniomycotina</taxon>
        <taxon>Pucciniomycetes</taxon>
        <taxon>Pucciniales</taxon>
        <taxon>Pucciniaceae</taxon>
        <taxon>Puccinia</taxon>
    </lineage>
</organism>
<dbReference type="VEuPathDB" id="FungiDB:PSTT_03308"/>
<dbReference type="InterPro" id="IPR036390">
    <property type="entry name" value="WH_DNA-bd_sf"/>
</dbReference>
<dbReference type="AlphaFoldDB" id="A0A2S4VWV5"/>
<feature type="domain" description="PCI" evidence="9">
    <location>
        <begin position="299"/>
        <end position="513"/>
    </location>
</feature>
<dbReference type="PANTHER" id="PTHR10855:SF2">
    <property type="entry name" value="COP9 SIGNALOSOME COMPLEX SUBUNIT 4"/>
    <property type="match status" value="1"/>
</dbReference>
<keyword evidence="7" id="KW-0539">Nucleus</keyword>
<proteinExistence type="inferred from homology"/>
<dbReference type="VEuPathDB" id="FungiDB:PSHT_00619"/>
<dbReference type="InterPro" id="IPR011990">
    <property type="entry name" value="TPR-like_helical_dom_sf"/>
</dbReference>
<evidence type="ECO:0000256" key="8">
    <source>
        <dbReference type="SAM" id="MobiDB-lite"/>
    </source>
</evidence>
<comment type="subcellular location">
    <subcellularLocation>
        <location evidence="2">Cytoplasm</location>
    </subcellularLocation>
    <subcellularLocation>
        <location evidence="1">Nucleus</location>
    </subcellularLocation>
</comment>
<dbReference type="InterPro" id="IPR036388">
    <property type="entry name" value="WH-like_DNA-bd_sf"/>
</dbReference>
<dbReference type="PROSITE" id="PS50250">
    <property type="entry name" value="PCI"/>
    <property type="match status" value="1"/>
</dbReference>
<evidence type="ECO:0000259" key="9">
    <source>
        <dbReference type="PROSITE" id="PS50250"/>
    </source>
</evidence>
<comment type="similarity">
    <text evidence="3">Belongs to the CSN4 family.</text>
</comment>
<evidence type="ECO:0000256" key="3">
    <source>
        <dbReference type="ARBA" id="ARBA00010417"/>
    </source>
</evidence>
<dbReference type="EMBL" id="PKSL01000021">
    <property type="protein sequence ID" value="POW14015.1"/>
    <property type="molecule type" value="Genomic_DNA"/>
</dbReference>
<dbReference type="SMART" id="SM00088">
    <property type="entry name" value="PINT"/>
    <property type="match status" value="1"/>
</dbReference>
<evidence type="ECO:0000256" key="1">
    <source>
        <dbReference type="ARBA" id="ARBA00004123"/>
    </source>
</evidence>
<evidence type="ECO:0000256" key="5">
    <source>
        <dbReference type="ARBA" id="ARBA00022490"/>
    </source>
</evidence>
<evidence type="ECO:0000256" key="2">
    <source>
        <dbReference type="ARBA" id="ARBA00004496"/>
    </source>
</evidence>
<accession>A0A2S4VWV5</accession>
<dbReference type="Gene3D" id="1.10.10.10">
    <property type="entry name" value="Winged helix-like DNA-binding domain superfamily/Winged helix DNA-binding domain"/>
    <property type="match status" value="1"/>
</dbReference>
<dbReference type="SUPFAM" id="SSF48452">
    <property type="entry name" value="TPR-like"/>
    <property type="match status" value="1"/>
</dbReference>
<dbReference type="InterPro" id="IPR054559">
    <property type="entry name" value="PSMD12-CSN4-like_N"/>
</dbReference>
<comment type="caution">
    <text evidence="10">The sequence shown here is derived from an EMBL/GenBank/DDBJ whole genome shotgun (WGS) entry which is preliminary data.</text>
</comment>
<dbReference type="VEuPathDB" id="FungiDB:PSHT_00618"/>
<dbReference type="GO" id="GO:0005829">
    <property type="term" value="C:cytosol"/>
    <property type="evidence" value="ECO:0007669"/>
    <property type="project" value="TreeGrafter"/>
</dbReference>
<evidence type="ECO:0000256" key="6">
    <source>
        <dbReference type="ARBA" id="ARBA00022790"/>
    </source>
</evidence>
<dbReference type="Pfam" id="PF22241">
    <property type="entry name" value="PSMD12-CSN4_N"/>
    <property type="match status" value="1"/>
</dbReference>
<dbReference type="PANTHER" id="PTHR10855">
    <property type="entry name" value="26S PROTEASOME NON-ATPASE REGULATORY SUBUNIT 12/COP9 SIGNALOSOME COMPLEX SUBUNIT 4"/>
    <property type="match status" value="1"/>
</dbReference>
<dbReference type="GO" id="GO:0008180">
    <property type="term" value="C:COP9 signalosome"/>
    <property type="evidence" value="ECO:0007669"/>
    <property type="project" value="UniProtKB-KW"/>
</dbReference>